<dbReference type="Proteomes" id="UP001189429">
    <property type="component" value="Unassembled WGS sequence"/>
</dbReference>
<evidence type="ECO:0000256" key="1">
    <source>
        <dbReference type="SAM" id="Phobius"/>
    </source>
</evidence>
<feature type="transmembrane region" description="Helical" evidence="1">
    <location>
        <begin position="102"/>
        <end position="121"/>
    </location>
</feature>
<feature type="transmembrane region" description="Helical" evidence="1">
    <location>
        <begin position="23"/>
        <end position="44"/>
    </location>
</feature>
<accession>A0ABN9R2C5</accession>
<sequence length="167" mass="19609">MEYCGMALLIWQADRCRKLKDTVLYWGLLFAFNLYIPCSILWPFQWSCRDLEAPECQKVDRWYIKEAVLYADCSLHGPTATLMMMTWILVQPWAMLRREMIHLVWVWLFGVYLVWSFLARYIVGIRLFTNRDVMGRLLVLSAAIVASTVRKMAQEDRDAGGALFQEV</sequence>
<keyword evidence="1" id="KW-1133">Transmembrane helix</keyword>
<evidence type="ECO:0008006" key="4">
    <source>
        <dbReference type="Google" id="ProtNLM"/>
    </source>
</evidence>
<keyword evidence="3" id="KW-1185">Reference proteome</keyword>
<keyword evidence="1" id="KW-0812">Transmembrane</keyword>
<comment type="caution">
    <text evidence="2">The sequence shown here is derived from an EMBL/GenBank/DDBJ whole genome shotgun (WGS) entry which is preliminary data.</text>
</comment>
<proteinExistence type="predicted"/>
<evidence type="ECO:0000313" key="3">
    <source>
        <dbReference type="Proteomes" id="UP001189429"/>
    </source>
</evidence>
<gene>
    <name evidence="2" type="ORF">PCOR1329_LOCUS17036</name>
</gene>
<name>A0ABN9R2C5_9DINO</name>
<keyword evidence="1" id="KW-0472">Membrane</keyword>
<evidence type="ECO:0000313" key="2">
    <source>
        <dbReference type="EMBL" id="CAK0812900.1"/>
    </source>
</evidence>
<reference evidence="2" key="1">
    <citation type="submission" date="2023-10" db="EMBL/GenBank/DDBJ databases">
        <authorList>
            <person name="Chen Y."/>
            <person name="Shah S."/>
            <person name="Dougan E. K."/>
            <person name="Thang M."/>
            <person name="Chan C."/>
        </authorList>
    </citation>
    <scope>NUCLEOTIDE SEQUENCE [LARGE SCALE GENOMIC DNA]</scope>
</reference>
<protein>
    <recommendedName>
        <fullName evidence="4">Glycerophosphocholine acyltransferase 1</fullName>
    </recommendedName>
</protein>
<organism evidence="2 3">
    <name type="scientific">Prorocentrum cordatum</name>
    <dbReference type="NCBI Taxonomy" id="2364126"/>
    <lineage>
        <taxon>Eukaryota</taxon>
        <taxon>Sar</taxon>
        <taxon>Alveolata</taxon>
        <taxon>Dinophyceae</taxon>
        <taxon>Prorocentrales</taxon>
        <taxon>Prorocentraceae</taxon>
        <taxon>Prorocentrum</taxon>
    </lineage>
</organism>
<feature type="transmembrane region" description="Helical" evidence="1">
    <location>
        <begin position="67"/>
        <end position="90"/>
    </location>
</feature>
<dbReference type="EMBL" id="CAUYUJ010005251">
    <property type="protein sequence ID" value="CAK0812900.1"/>
    <property type="molecule type" value="Genomic_DNA"/>
</dbReference>